<dbReference type="EC" id="3.6.4.-" evidence="12"/>
<dbReference type="Pfam" id="PF00271">
    <property type="entry name" value="Helicase_C"/>
    <property type="match status" value="1"/>
</dbReference>
<dbReference type="InterPro" id="IPR000629">
    <property type="entry name" value="RNA-helicase_DEAD-box_CS"/>
</dbReference>
<evidence type="ECO:0000256" key="5">
    <source>
        <dbReference type="ARBA" id="ARBA00038437"/>
    </source>
</evidence>
<dbReference type="InterPro" id="IPR001650">
    <property type="entry name" value="Helicase_C-like"/>
</dbReference>
<evidence type="ECO:0000313" key="12">
    <source>
        <dbReference type="EMBL" id="MFB5946897.1"/>
    </source>
</evidence>
<feature type="domain" description="Helicase C-terminal" evidence="10">
    <location>
        <begin position="229"/>
        <end position="377"/>
    </location>
</feature>
<evidence type="ECO:0000256" key="6">
    <source>
        <dbReference type="PROSITE-ProRule" id="PRU00552"/>
    </source>
</evidence>
<evidence type="ECO:0000256" key="2">
    <source>
        <dbReference type="ARBA" id="ARBA00022801"/>
    </source>
</evidence>
<sequence>MTFTDFAFDDQLLDGLNSMGFKTPTPIQTQAIPIVQSAHDLIACAQTGTGKTASYLLPVMDGICRLEKRPPISALILAPTRELALQIDQQVEGLAYFTGITSIAIYGGGNGIDYEQQRRSLREGVDIVIATPGRLIAHLNSGGVLLDQLKYLVLDEADRMLDMGFQEDLLRIVGKLPKVRQTLMFSATMPAKIRKFAEKLLNNPQHVNIATSKPAEGIKQEAYRTFDEQKNKLLLSLLKEGDYNSIIIFASTKEKVKHLSTDLRKLGLKVKAFHSDLKQEERQEILLNFKNKKVSVLIGTDVLSRGIDVDGIDLVVNFDVPGDPEDYIHRIGRTARAETTGTAITLVNNKDFRKFKAIEEFMGRVVDIIPLPEFLGEGPSNPLASTNKNGNNRRKKKPFRKNGQRKHFSKKKPDAVG</sequence>
<dbReference type="InterPro" id="IPR050079">
    <property type="entry name" value="DEAD_box_RNA_helicase"/>
</dbReference>
<evidence type="ECO:0000256" key="8">
    <source>
        <dbReference type="SAM" id="MobiDB-lite"/>
    </source>
</evidence>
<gene>
    <name evidence="12" type="ORF">WKR92_13775</name>
</gene>
<feature type="domain" description="DEAD-box RNA helicase Q" evidence="11">
    <location>
        <begin position="1"/>
        <end position="29"/>
    </location>
</feature>
<evidence type="ECO:0000256" key="3">
    <source>
        <dbReference type="ARBA" id="ARBA00022806"/>
    </source>
</evidence>
<dbReference type="InterPro" id="IPR044742">
    <property type="entry name" value="DEAD/DEAH_RhlB"/>
</dbReference>
<protein>
    <submittedName>
        <fullName evidence="12">DEAD/DEAH box helicase</fullName>
        <ecNumber evidence="12">3.6.4.-</ecNumber>
    </submittedName>
</protein>
<feature type="domain" description="Helicase ATP-binding" evidence="9">
    <location>
        <begin position="32"/>
        <end position="207"/>
    </location>
</feature>
<dbReference type="CDD" id="cd00268">
    <property type="entry name" value="DEADc"/>
    <property type="match status" value="1"/>
</dbReference>
<dbReference type="InterPro" id="IPR011545">
    <property type="entry name" value="DEAD/DEAH_box_helicase_dom"/>
</dbReference>
<dbReference type="PROSITE" id="PS51195">
    <property type="entry name" value="Q_MOTIF"/>
    <property type="match status" value="1"/>
</dbReference>
<dbReference type="SMART" id="SM00490">
    <property type="entry name" value="HELICc"/>
    <property type="match status" value="1"/>
</dbReference>
<reference evidence="12 13" key="1">
    <citation type="submission" date="2024-04" db="EMBL/GenBank/DDBJ databases">
        <title>Albibacterium profundi sp. nov., isolated from sediment of the Challenger Deep of Mariana Trench.</title>
        <authorList>
            <person name="Wang Y."/>
        </authorList>
    </citation>
    <scope>NUCLEOTIDE SEQUENCE [LARGE SCALE GENOMIC DNA]</scope>
    <source>
        <strain evidence="12 13">RHL897</strain>
    </source>
</reference>
<evidence type="ECO:0000259" key="11">
    <source>
        <dbReference type="PROSITE" id="PS51195"/>
    </source>
</evidence>
<keyword evidence="1 7" id="KW-0547">Nucleotide-binding</keyword>
<dbReference type="GO" id="GO:0004386">
    <property type="term" value="F:helicase activity"/>
    <property type="evidence" value="ECO:0007669"/>
    <property type="project" value="UniProtKB-KW"/>
</dbReference>
<dbReference type="PANTHER" id="PTHR47959">
    <property type="entry name" value="ATP-DEPENDENT RNA HELICASE RHLE-RELATED"/>
    <property type="match status" value="1"/>
</dbReference>
<keyword evidence="2 7" id="KW-0378">Hydrolase</keyword>
<dbReference type="RefSeq" id="WP_375558426.1">
    <property type="nucleotide sequence ID" value="NZ_JBBVGT010000003.1"/>
</dbReference>
<comment type="caution">
    <text evidence="12">The sequence shown here is derived from an EMBL/GenBank/DDBJ whole genome shotgun (WGS) entry which is preliminary data.</text>
</comment>
<proteinExistence type="inferred from homology"/>
<dbReference type="PROSITE" id="PS00039">
    <property type="entry name" value="DEAD_ATP_HELICASE"/>
    <property type="match status" value="1"/>
</dbReference>
<dbReference type="InterPro" id="IPR027417">
    <property type="entry name" value="P-loop_NTPase"/>
</dbReference>
<accession>A0ABV5CKI6</accession>
<dbReference type="SMART" id="SM00487">
    <property type="entry name" value="DEXDc"/>
    <property type="match status" value="1"/>
</dbReference>
<keyword evidence="3 7" id="KW-0347">Helicase</keyword>
<dbReference type="EMBL" id="JBBVGT010000003">
    <property type="protein sequence ID" value="MFB5946897.1"/>
    <property type="molecule type" value="Genomic_DNA"/>
</dbReference>
<dbReference type="GO" id="GO:0016787">
    <property type="term" value="F:hydrolase activity"/>
    <property type="evidence" value="ECO:0007669"/>
    <property type="project" value="UniProtKB-KW"/>
</dbReference>
<dbReference type="PROSITE" id="PS51192">
    <property type="entry name" value="HELICASE_ATP_BIND_1"/>
    <property type="match status" value="1"/>
</dbReference>
<dbReference type="Proteomes" id="UP001580928">
    <property type="component" value="Unassembled WGS sequence"/>
</dbReference>
<evidence type="ECO:0000259" key="9">
    <source>
        <dbReference type="PROSITE" id="PS51192"/>
    </source>
</evidence>
<name>A0ABV5CKI6_9SPHI</name>
<organism evidence="12 13">
    <name type="scientific">Albibacterium profundi</name>
    <dbReference type="NCBI Taxonomy" id="3134906"/>
    <lineage>
        <taxon>Bacteria</taxon>
        <taxon>Pseudomonadati</taxon>
        <taxon>Bacteroidota</taxon>
        <taxon>Sphingobacteriia</taxon>
        <taxon>Sphingobacteriales</taxon>
        <taxon>Sphingobacteriaceae</taxon>
        <taxon>Albibacterium</taxon>
    </lineage>
</organism>
<dbReference type="Gene3D" id="3.40.50.300">
    <property type="entry name" value="P-loop containing nucleotide triphosphate hydrolases"/>
    <property type="match status" value="2"/>
</dbReference>
<dbReference type="SUPFAM" id="SSF52540">
    <property type="entry name" value="P-loop containing nucleoside triphosphate hydrolases"/>
    <property type="match status" value="1"/>
</dbReference>
<evidence type="ECO:0000313" key="13">
    <source>
        <dbReference type="Proteomes" id="UP001580928"/>
    </source>
</evidence>
<dbReference type="PROSITE" id="PS51194">
    <property type="entry name" value="HELICASE_CTER"/>
    <property type="match status" value="1"/>
</dbReference>
<feature type="short sequence motif" description="Q motif" evidence="6">
    <location>
        <begin position="1"/>
        <end position="29"/>
    </location>
</feature>
<feature type="region of interest" description="Disordered" evidence="8">
    <location>
        <begin position="378"/>
        <end position="417"/>
    </location>
</feature>
<dbReference type="PANTHER" id="PTHR47959:SF13">
    <property type="entry name" value="ATP-DEPENDENT RNA HELICASE RHLE"/>
    <property type="match status" value="1"/>
</dbReference>
<keyword evidence="13" id="KW-1185">Reference proteome</keyword>
<comment type="similarity">
    <text evidence="5 7">Belongs to the DEAD box helicase family.</text>
</comment>
<keyword evidence="4 7" id="KW-0067">ATP-binding</keyword>
<dbReference type="CDD" id="cd18787">
    <property type="entry name" value="SF2_C_DEAD"/>
    <property type="match status" value="1"/>
</dbReference>
<dbReference type="Pfam" id="PF00270">
    <property type="entry name" value="DEAD"/>
    <property type="match status" value="1"/>
</dbReference>
<evidence type="ECO:0000256" key="7">
    <source>
        <dbReference type="RuleBase" id="RU000492"/>
    </source>
</evidence>
<evidence type="ECO:0000256" key="1">
    <source>
        <dbReference type="ARBA" id="ARBA00022741"/>
    </source>
</evidence>
<evidence type="ECO:0000256" key="4">
    <source>
        <dbReference type="ARBA" id="ARBA00022840"/>
    </source>
</evidence>
<feature type="compositionally biased region" description="Basic residues" evidence="8">
    <location>
        <begin position="391"/>
        <end position="410"/>
    </location>
</feature>
<evidence type="ECO:0000259" key="10">
    <source>
        <dbReference type="PROSITE" id="PS51194"/>
    </source>
</evidence>
<dbReference type="InterPro" id="IPR014014">
    <property type="entry name" value="RNA_helicase_DEAD_Q_motif"/>
</dbReference>
<dbReference type="InterPro" id="IPR014001">
    <property type="entry name" value="Helicase_ATP-bd"/>
</dbReference>